<organism evidence="2 3">
    <name type="scientific">Porphyra umbilicalis</name>
    <name type="common">Purple laver</name>
    <name type="synonym">Red alga</name>
    <dbReference type="NCBI Taxonomy" id="2786"/>
    <lineage>
        <taxon>Eukaryota</taxon>
        <taxon>Rhodophyta</taxon>
        <taxon>Bangiophyceae</taxon>
        <taxon>Bangiales</taxon>
        <taxon>Bangiaceae</taxon>
        <taxon>Porphyra</taxon>
    </lineage>
</organism>
<keyword evidence="3" id="KW-1185">Reference proteome</keyword>
<evidence type="ECO:0000313" key="2">
    <source>
        <dbReference type="EMBL" id="OSX76621.1"/>
    </source>
</evidence>
<feature type="compositionally biased region" description="Basic residues" evidence="1">
    <location>
        <begin position="63"/>
        <end position="78"/>
    </location>
</feature>
<feature type="compositionally biased region" description="Low complexity" evidence="1">
    <location>
        <begin position="86"/>
        <end position="96"/>
    </location>
</feature>
<reference evidence="2 3" key="1">
    <citation type="submission" date="2017-03" db="EMBL/GenBank/DDBJ databases">
        <title>WGS assembly of Porphyra umbilicalis.</title>
        <authorList>
            <person name="Brawley S.H."/>
            <person name="Blouin N.A."/>
            <person name="Ficko-Blean E."/>
            <person name="Wheeler G.L."/>
            <person name="Lohr M."/>
            <person name="Goodson H.V."/>
            <person name="Jenkins J.W."/>
            <person name="Blaby-Haas C.E."/>
            <person name="Helliwell K.E."/>
            <person name="Chan C."/>
            <person name="Marriage T."/>
            <person name="Bhattacharya D."/>
            <person name="Klein A.S."/>
            <person name="Badis Y."/>
            <person name="Brodie J."/>
            <person name="Cao Y."/>
            <person name="Collen J."/>
            <person name="Dittami S.M."/>
            <person name="Gachon C.M."/>
            <person name="Green B.R."/>
            <person name="Karpowicz S."/>
            <person name="Kim J.W."/>
            <person name="Kudahl U."/>
            <person name="Lin S."/>
            <person name="Michel G."/>
            <person name="Mittag M."/>
            <person name="Olson B.J."/>
            <person name="Pangilinan J."/>
            <person name="Peng Y."/>
            <person name="Qiu H."/>
            <person name="Shu S."/>
            <person name="Singer J.T."/>
            <person name="Smith A.G."/>
            <person name="Sprecher B.N."/>
            <person name="Wagner V."/>
            <person name="Wang W."/>
            <person name="Wang Z.-Y."/>
            <person name="Yan J."/>
            <person name="Yarish C."/>
            <person name="Zoeuner-Riek S."/>
            <person name="Zhuang Y."/>
            <person name="Zou Y."/>
            <person name="Lindquist E.A."/>
            <person name="Grimwood J."/>
            <person name="Barry K."/>
            <person name="Rokhsar D.S."/>
            <person name="Schmutz J."/>
            <person name="Stiller J.W."/>
            <person name="Grossman A.R."/>
            <person name="Prochnik S.E."/>
        </authorList>
    </citation>
    <scope>NUCLEOTIDE SEQUENCE [LARGE SCALE GENOMIC DNA]</scope>
    <source>
        <strain evidence="2">4086291</strain>
    </source>
</reference>
<sequence>MRAAFVRSCGGATPTLLAAGWNSMSPHVRSALWLLAPTAADAARAARVSAVWFAPTPHSTHAPARHPPRHKGTHRHFPPGHPPDAHPVVPVPAASASGGGLAVPTRATRSQRVPPGVGAGHCPPAPCGSRADVAPPPRADPPPAHEPPPPTDDAQRRTAALPTMAAAAARRADIGWPPPTPQTDRRAAVVADAASAQSLLPPTNHTPTSYTVRPTAPLPPPPAPTARPSLLHVHNPGHPKAVILQRRRFGEQLLIGRKRHRHVRA</sequence>
<feature type="compositionally biased region" description="Pro residues" evidence="1">
    <location>
        <begin position="134"/>
        <end position="151"/>
    </location>
</feature>
<dbReference type="EMBL" id="KV918860">
    <property type="protein sequence ID" value="OSX76621.1"/>
    <property type="molecule type" value="Genomic_DNA"/>
</dbReference>
<evidence type="ECO:0000256" key="1">
    <source>
        <dbReference type="SAM" id="MobiDB-lite"/>
    </source>
</evidence>
<dbReference type="Proteomes" id="UP000218209">
    <property type="component" value="Unassembled WGS sequence"/>
</dbReference>
<feature type="region of interest" description="Disordered" evidence="1">
    <location>
        <begin position="57"/>
        <end position="157"/>
    </location>
</feature>
<gene>
    <name evidence="2" type="ORF">BU14_0183s0015</name>
</gene>
<accession>A0A1X6P6V3</accession>
<protein>
    <submittedName>
        <fullName evidence="2">Uncharacterized protein</fullName>
    </submittedName>
</protein>
<dbReference type="AlphaFoldDB" id="A0A1X6P6V3"/>
<name>A0A1X6P6V3_PORUM</name>
<proteinExistence type="predicted"/>
<evidence type="ECO:0000313" key="3">
    <source>
        <dbReference type="Proteomes" id="UP000218209"/>
    </source>
</evidence>